<comment type="caution">
    <text evidence="2">The sequence shown here is derived from an EMBL/GenBank/DDBJ whole genome shotgun (WGS) entry which is preliminary data.</text>
</comment>
<accession>A0A9Q3CMF5</accession>
<feature type="compositionally biased region" description="Basic and acidic residues" evidence="1">
    <location>
        <begin position="1"/>
        <end position="13"/>
    </location>
</feature>
<dbReference type="Proteomes" id="UP000765509">
    <property type="component" value="Unassembled WGS sequence"/>
</dbReference>
<evidence type="ECO:0000256" key="1">
    <source>
        <dbReference type="SAM" id="MobiDB-lite"/>
    </source>
</evidence>
<protein>
    <submittedName>
        <fullName evidence="2">Uncharacterized protein</fullName>
    </submittedName>
</protein>
<proteinExistence type="predicted"/>
<evidence type="ECO:0000313" key="3">
    <source>
        <dbReference type="Proteomes" id="UP000765509"/>
    </source>
</evidence>
<keyword evidence="3" id="KW-1185">Reference proteome</keyword>
<feature type="compositionally biased region" description="Acidic residues" evidence="1">
    <location>
        <begin position="40"/>
        <end position="51"/>
    </location>
</feature>
<dbReference type="AlphaFoldDB" id="A0A9Q3CMF5"/>
<sequence>MEGEAPSRKEGRAPRRSISLSGVVGTFPGIERTTLKGPSEDDSEEEEESDNTEAAPTPVENLKVLEGQL</sequence>
<dbReference type="EMBL" id="AVOT02009365">
    <property type="protein sequence ID" value="MBW0487949.1"/>
    <property type="molecule type" value="Genomic_DNA"/>
</dbReference>
<gene>
    <name evidence="2" type="ORF">O181_027664</name>
</gene>
<feature type="region of interest" description="Disordered" evidence="1">
    <location>
        <begin position="1"/>
        <end position="69"/>
    </location>
</feature>
<organism evidence="2 3">
    <name type="scientific">Austropuccinia psidii MF-1</name>
    <dbReference type="NCBI Taxonomy" id="1389203"/>
    <lineage>
        <taxon>Eukaryota</taxon>
        <taxon>Fungi</taxon>
        <taxon>Dikarya</taxon>
        <taxon>Basidiomycota</taxon>
        <taxon>Pucciniomycotina</taxon>
        <taxon>Pucciniomycetes</taxon>
        <taxon>Pucciniales</taxon>
        <taxon>Sphaerophragmiaceae</taxon>
        <taxon>Austropuccinia</taxon>
    </lineage>
</organism>
<name>A0A9Q3CMF5_9BASI</name>
<evidence type="ECO:0000313" key="2">
    <source>
        <dbReference type="EMBL" id="MBW0487949.1"/>
    </source>
</evidence>
<reference evidence="2" key="1">
    <citation type="submission" date="2021-03" db="EMBL/GenBank/DDBJ databases">
        <title>Draft genome sequence of rust myrtle Austropuccinia psidii MF-1, a brazilian biotype.</title>
        <authorList>
            <person name="Quecine M.C."/>
            <person name="Pachon D.M.R."/>
            <person name="Bonatelli M.L."/>
            <person name="Correr F.H."/>
            <person name="Franceschini L.M."/>
            <person name="Leite T.F."/>
            <person name="Margarido G.R.A."/>
            <person name="Almeida C.A."/>
            <person name="Ferrarezi J.A."/>
            <person name="Labate C.A."/>
        </authorList>
    </citation>
    <scope>NUCLEOTIDE SEQUENCE</scope>
    <source>
        <strain evidence="2">MF-1</strain>
    </source>
</reference>